<protein>
    <submittedName>
        <fullName evidence="2">Uncharacterized protein</fullName>
    </submittedName>
</protein>
<evidence type="ECO:0000313" key="2">
    <source>
        <dbReference type="EMBL" id="KZZ92220.1"/>
    </source>
</evidence>
<dbReference type="EMBL" id="AZGZ01000011">
    <property type="protein sequence ID" value="KZZ92220.1"/>
    <property type="molecule type" value="Genomic_DNA"/>
</dbReference>
<evidence type="ECO:0000256" key="1">
    <source>
        <dbReference type="SAM" id="MobiDB-lite"/>
    </source>
</evidence>
<dbReference type="Proteomes" id="UP000242877">
    <property type="component" value="Unassembled WGS sequence"/>
</dbReference>
<gene>
    <name evidence="2" type="ORF">AAP_02875</name>
</gene>
<comment type="caution">
    <text evidence="2">The sequence shown here is derived from an EMBL/GenBank/DDBJ whole genome shotgun (WGS) entry which is preliminary data.</text>
</comment>
<evidence type="ECO:0000313" key="3">
    <source>
        <dbReference type="Proteomes" id="UP000242877"/>
    </source>
</evidence>
<feature type="region of interest" description="Disordered" evidence="1">
    <location>
        <begin position="1"/>
        <end position="27"/>
    </location>
</feature>
<dbReference type="OrthoDB" id="5425043at2759"/>
<proteinExistence type="predicted"/>
<sequence length="258" mass="30795">MDSLDVSIMEDRETQPPSKKKRRKRHRIPGTVCGMKEEERVSSIIRTAIKWHYLLHFNTNEIRECVEKAVPEIANDQFRMDSYDVDSAKYLTGCKSETHSRMKSYVKMQYRLSKNRKGADIEFVDRSDVLFKLFDDCFDVEDFNYVFYWVKTIVDYERCSTIGKWFLRNVFVNLAVVTKLYLDKVERHDPSAAEMKSQMLMSWERTMSRYEDIRKSDFAPAQKRVKKQKRKGVNQQEVEHAMREFDALLVIQNQPMRR</sequence>
<organism evidence="2 3">
    <name type="scientific">Ascosphaera apis ARSEF 7405</name>
    <dbReference type="NCBI Taxonomy" id="392613"/>
    <lineage>
        <taxon>Eukaryota</taxon>
        <taxon>Fungi</taxon>
        <taxon>Dikarya</taxon>
        <taxon>Ascomycota</taxon>
        <taxon>Pezizomycotina</taxon>
        <taxon>Eurotiomycetes</taxon>
        <taxon>Eurotiomycetidae</taxon>
        <taxon>Onygenales</taxon>
        <taxon>Ascosphaeraceae</taxon>
        <taxon>Ascosphaera</taxon>
    </lineage>
</organism>
<accession>A0A166NT40</accession>
<name>A0A166NT40_9EURO</name>
<dbReference type="VEuPathDB" id="FungiDB:AAP_02875"/>
<feature type="compositionally biased region" description="Basic residues" evidence="1">
    <location>
        <begin position="18"/>
        <end position="27"/>
    </location>
</feature>
<dbReference type="AlphaFoldDB" id="A0A166NT40"/>
<reference evidence="2 3" key="1">
    <citation type="journal article" date="2016" name="Genome Biol. Evol.">
        <title>Divergent and convergent evolution of fungal pathogenicity.</title>
        <authorList>
            <person name="Shang Y."/>
            <person name="Xiao G."/>
            <person name="Zheng P."/>
            <person name="Cen K."/>
            <person name="Zhan S."/>
            <person name="Wang C."/>
        </authorList>
    </citation>
    <scope>NUCLEOTIDE SEQUENCE [LARGE SCALE GENOMIC DNA]</scope>
    <source>
        <strain evidence="2 3">ARSEF 7405</strain>
    </source>
</reference>
<keyword evidence="3" id="KW-1185">Reference proteome</keyword>